<dbReference type="AlphaFoldDB" id="A0A1R1JHT4"/>
<gene>
    <name evidence="2" type="ORF">BW685_04100</name>
</gene>
<protein>
    <recommendedName>
        <fullName evidence="1">RES domain-containing protein</fullName>
    </recommendedName>
</protein>
<name>A0A1R1JHT4_9BURK</name>
<sequence>MTMETVDDSQPLLCSDCFVDEGLRIDALKHGLEQEGGCPNCKSTSGRKLTKDHVLGLSWRFFVSGTTIRTEYGAAPVIQFNEQHYGRSNIAPSPWLKNDIKLLEEAAKIGFFHYGPRLWMIGHVEPLNDLRDPIKRSQVIGRILKEYPEKTLAKDSAFYRIRVGPERPDNPREYDSPPMALVGKGRLDSPGFPVMYGSQDIDVCIHECRATAEDDMYVATLKPQRDLRLLDLAHVLKEDVTEFESLDMAVHMLFLAGAHSYEISRAISLAVKDAGFDGLIYPSFFSLIRTGGRPFETSYGLSLRRYLPEAEKYAKAFTIENFALFGHPLENSLVRVECINRLILTQVGYRGHFGPVTY</sequence>
<dbReference type="Pfam" id="PF08808">
    <property type="entry name" value="RES"/>
    <property type="match status" value="1"/>
</dbReference>
<comment type="caution">
    <text evidence="2">The sequence shown here is derived from an EMBL/GenBank/DDBJ whole genome shotgun (WGS) entry which is preliminary data.</text>
</comment>
<organism evidence="2 3">
    <name type="scientific">Burkholderia ubonensis</name>
    <dbReference type="NCBI Taxonomy" id="101571"/>
    <lineage>
        <taxon>Bacteria</taxon>
        <taxon>Pseudomonadati</taxon>
        <taxon>Pseudomonadota</taxon>
        <taxon>Betaproteobacteria</taxon>
        <taxon>Burkholderiales</taxon>
        <taxon>Burkholderiaceae</taxon>
        <taxon>Burkholderia</taxon>
        <taxon>Burkholderia cepacia complex</taxon>
    </lineage>
</organism>
<dbReference type="EMBL" id="MTJZ01000004">
    <property type="protein sequence ID" value="OMG74759.1"/>
    <property type="molecule type" value="Genomic_DNA"/>
</dbReference>
<dbReference type="Proteomes" id="UP000187194">
    <property type="component" value="Unassembled WGS sequence"/>
</dbReference>
<evidence type="ECO:0000259" key="1">
    <source>
        <dbReference type="SMART" id="SM00953"/>
    </source>
</evidence>
<feature type="domain" description="RES" evidence="1">
    <location>
        <begin position="170"/>
        <end position="336"/>
    </location>
</feature>
<evidence type="ECO:0000313" key="2">
    <source>
        <dbReference type="EMBL" id="OMG74759.1"/>
    </source>
</evidence>
<reference evidence="2 3" key="1">
    <citation type="submission" date="2017-01" db="EMBL/GenBank/DDBJ databases">
        <title>Phylogeographic, genomic and meropenem susceptibility analysis of Burkholderia ubonensis.</title>
        <authorList>
            <person name="Price E.P."/>
            <person name="Sarovich D.S."/>
            <person name="Webb J.R."/>
            <person name="Hall C.M."/>
            <person name="Sahl J.W."/>
            <person name="Kaestli M."/>
            <person name="Mayo M."/>
            <person name="Harrington G."/>
            <person name="Baker A.L."/>
            <person name="Sidak-Loftis L.C."/>
            <person name="Lummis M."/>
            <person name="Schupp J.M."/>
            <person name="Gillece J.D."/>
            <person name="Tuanyok A."/>
            <person name="Warner J."/>
            <person name="Busch J.D."/>
            <person name="Keim P."/>
            <person name="Currie B.J."/>
            <person name="Wagner D.M."/>
        </authorList>
    </citation>
    <scope>NUCLEOTIDE SEQUENCE [LARGE SCALE GENOMIC DNA]</scope>
    <source>
        <strain evidence="2 3">A21</strain>
    </source>
</reference>
<evidence type="ECO:0000313" key="3">
    <source>
        <dbReference type="Proteomes" id="UP000187194"/>
    </source>
</evidence>
<dbReference type="RefSeq" id="WP_059662863.1">
    <property type="nucleotide sequence ID" value="NZ_MTJZ01000004.1"/>
</dbReference>
<proteinExistence type="predicted"/>
<accession>A0A1R1JHT4</accession>
<dbReference type="SMART" id="SM00953">
    <property type="entry name" value="RES"/>
    <property type="match status" value="1"/>
</dbReference>
<dbReference type="InterPro" id="IPR014914">
    <property type="entry name" value="RES_dom"/>
</dbReference>